<dbReference type="GO" id="GO:0006730">
    <property type="term" value="P:one-carbon metabolic process"/>
    <property type="evidence" value="ECO:0007669"/>
    <property type="project" value="UniProtKB-KW"/>
</dbReference>
<dbReference type="Pfam" id="PF00186">
    <property type="entry name" value="DHFR_1"/>
    <property type="match status" value="1"/>
</dbReference>
<keyword evidence="3" id="KW-0554">One-carbon metabolism</keyword>
<dbReference type="Proteomes" id="UP001530377">
    <property type="component" value="Unassembled WGS sequence"/>
</dbReference>
<dbReference type="SUPFAM" id="SSF53597">
    <property type="entry name" value="Dihydrofolate reductase-like"/>
    <property type="match status" value="1"/>
</dbReference>
<dbReference type="InterPro" id="IPR024072">
    <property type="entry name" value="DHFR-like_dom_sf"/>
</dbReference>
<sequence>MTNRKNKDNNNKYEDNKSQGGTSNDSNKSPADSSCFSDGEIISPVPLDVKPDIHDKVPDIVKQLDDLPKELCLKLLFSKLTDKDRYEIGRAFAEAEIPDPSPTRDQQHEFAAHTHDANMASNNPTMWDPTMFDGRETPMAAGFRPTMETFSRCETTIAETNKRPTIGIVAAIVRDGVIGVDGGLPWNSLISLDRDHFVNLTRGRILIIGRKTFANEDPSGAHIGHVRVCIVVSRMMDPSDLVERNGAGIVFPMVKLARSFDEALDVASDEMLSLGKGKCEGRAIECWVAGGERIYREAIRYGASEVHLTHVDF</sequence>
<evidence type="ECO:0000256" key="3">
    <source>
        <dbReference type="ARBA" id="ARBA00022563"/>
    </source>
</evidence>
<keyword evidence="4" id="KW-0521">NADP</keyword>
<keyword evidence="5" id="KW-0560">Oxidoreductase</keyword>
<evidence type="ECO:0000256" key="4">
    <source>
        <dbReference type="ARBA" id="ARBA00022857"/>
    </source>
</evidence>
<evidence type="ECO:0000256" key="6">
    <source>
        <dbReference type="SAM" id="MobiDB-lite"/>
    </source>
</evidence>
<dbReference type="InterPro" id="IPR001796">
    <property type="entry name" value="DHFR_dom"/>
</dbReference>
<dbReference type="PRINTS" id="PR00070">
    <property type="entry name" value="DHFR"/>
</dbReference>
<reference evidence="8 9" key="1">
    <citation type="submission" date="2024-10" db="EMBL/GenBank/DDBJ databases">
        <title>Updated reference genomes for cyclostephanoid diatoms.</title>
        <authorList>
            <person name="Roberts W.R."/>
            <person name="Alverson A.J."/>
        </authorList>
    </citation>
    <scope>NUCLEOTIDE SEQUENCE [LARGE SCALE GENOMIC DNA]</scope>
    <source>
        <strain evidence="8 9">AJA228-03</strain>
    </source>
</reference>
<protein>
    <recommendedName>
        <fullName evidence="2">dihydrofolate reductase</fullName>
        <ecNumber evidence="2">1.5.1.3</ecNumber>
    </recommendedName>
</protein>
<comment type="caution">
    <text evidence="8">The sequence shown here is derived from an EMBL/GenBank/DDBJ whole genome shotgun (WGS) entry which is preliminary data.</text>
</comment>
<evidence type="ECO:0000313" key="8">
    <source>
        <dbReference type="EMBL" id="KAL3816509.1"/>
    </source>
</evidence>
<dbReference type="GO" id="GO:0004146">
    <property type="term" value="F:dihydrofolate reductase activity"/>
    <property type="evidence" value="ECO:0007669"/>
    <property type="project" value="UniProtKB-EC"/>
</dbReference>
<name>A0ABD3RWB3_9STRA</name>
<keyword evidence="9" id="KW-1185">Reference proteome</keyword>
<dbReference type="AlphaFoldDB" id="A0ABD3RWB3"/>
<evidence type="ECO:0000313" key="9">
    <source>
        <dbReference type="Proteomes" id="UP001530377"/>
    </source>
</evidence>
<dbReference type="InterPro" id="IPR012259">
    <property type="entry name" value="DHFR"/>
</dbReference>
<evidence type="ECO:0000256" key="5">
    <source>
        <dbReference type="ARBA" id="ARBA00023002"/>
    </source>
</evidence>
<organism evidence="8 9">
    <name type="scientific">Cyclostephanos tholiformis</name>
    <dbReference type="NCBI Taxonomy" id="382380"/>
    <lineage>
        <taxon>Eukaryota</taxon>
        <taxon>Sar</taxon>
        <taxon>Stramenopiles</taxon>
        <taxon>Ochrophyta</taxon>
        <taxon>Bacillariophyta</taxon>
        <taxon>Coscinodiscophyceae</taxon>
        <taxon>Thalassiosirophycidae</taxon>
        <taxon>Stephanodiscales</taxon>
        <taxon>Stephanodiscaceae</taxon>
        <taxon>Cyclostephanos</taxon>
    </lineage>
</organism>
<dbReference type="Gene3D" id="3.40.430.10">
    <property type="entry name" value="Dihydrofolate Reductase, subunit A"/>
    <property type="match status" value="1"/>
</dbReference>
<dbReference type="PANTHER" id="PTHR48069:SF3">
    <property type="entry name" value="DIHYDROFOLATE REDUCTASE"/>
    <property type="match status" value="1"/>
</dbReference>
<dbReference type="PANTHER" id="PTHR48069">
    <property type="entry name" value="DIHYDROFOLATE REDUCTASE"/>
    <property type="match status" value="1"/>
</dbReference>
<feature type="domain" description="DHFR" evidence="7">
    <location>
        <begin position="165"/>
        <end position="313"/>
    </location>
</feature>
<feature type="compositionally biased region" description="Basic and acidic residues" evidence="6">
    <location>
        <begin position="1"/>
        <end position="17"/>
    </location>
</feature>
<dbReference type="CDD" id="cd00209">
    <property type="entry name" value="DHFR"/>
    <property type="match status" value="1"/>
</dbReference>
<feature type="compositionally biased region" description="Polar residues" evidence="6">
    <location>
        <begin position="18"/>
        <end position="36"/>
    </location>
</feature>
<evidence type="ECO:0000256" key="1">
    <source>
        <dbReference type="ARBA" id="ARBA00004903"/>
    </source>
</evidence>
<comment type="pathway">
    <text evidence="1">Cofactor biosynthesis; tetrahydrofolate biosynthesis; 5,6,7,8-tetrahydrofolate from 7,8-dihydrofolate: step 1/1.</text>
</comment>
<dbReference type="EC" id="1.5.1.3" evidence="2"/>
<evidence type="ECO:0000259" key="7">
    <source>
        <dbReference type="PROSITE" id="PS51330"/>
    </source>
</evidence>
<dbReference type="PROSITE" id="PS51330">
    <property type="entry name" value="DHFR_2"/>
    <property type="match status" value="1"/>
</dbReference>
<accession>A0ABD3RWB3</accession>
<proteinExistence type="predicted"/>
<gene>
    <name evidence="8" type="ORF">ACHAXA_011314</name>
</gene>
<evidence type="ECO:0000256" key="2">
    <source>
        <dbReference type="ARBA" id="ARBA00012856"/>
    </source>
</evidence>
<dbReference type="EMBL" id="JALLPB020000145">
    <property type="protein sequence ID" value="KAL3816509.1"/>
    <property type="molecule type" value="Genomic_DNA"/>
</dbReference>
<feature type="region of interest" description="Disordered" evidence="6">
    <location>
        <begin position="1"/>
        <end position="41"/>
    </location>
</feature>